<evidence type="ECO:0000256" key="1">
    <source>
        <dbReference type="SAM" id="MobiDB-lite"/>
    </source>
</evidence>
<dbReference type="RefSeq" id="XP_016248781.1">
    <property type="nucleotide sequence ID" value="XM_016395362.1"/>
</dbReference>
<dbReference type="GeneID" id="27347413"/>
<dbReference type="Pfam" id="PF11927">
    <property type="entry name" value="HODM_asu-like"/>
    <property type="match status" value="1"/>
</dbReference>
<sequence>MSSQVHRPLPSDGTDHPVSLPTEQGAFHGEIIEPLPDFKWHDAPRSIIHPYQQADNLSFGMQTIPISELISIDRTYLDNINERIRVIQKNEDSVIGCEPGAEAAVRELYVWLVDNYLPQRFPTIFRIEGGEEVGRHILSTSSSEGSCLKNLVTLQSYSLQPPSSPLAALEVIGSLVDEDMLLMLPSPDNDGYTLQAFVNCFANGPNTRRRLNMKLRDIHGAVPGFQSHLEQKLDRWIDLLKIGKVVRRANWVVVDDGRMFVPEGHHPYKDEQSPVDIQKTFVRSESQTLYRLPRSKAVVFTIKTYLYPLTDIKAAGYGEDLANAIEGLSKGNAPGIVEYKKSNIWGDIVKQFLRS</sequence>
<dbReference type="EMBL" id="KN847043">
    <property type="protein sequence ID" value="KIW28565.1"/>
    <property type="molecule type" value="Genomic_DNA"/>
</dbReference>
<dbReference type="STRING" id="569365.A0A0D2CEA6"/>
<gene>
    <name evidence="2" type="ORF">PV07_08219</name>
</gene>
<organism evidence="2 3">
    <name type="scientific">Cladophialophora immunda</name>
    <dbReference type="NCBI Taxonomy" id="569365"/>
    <lineage>
        <taxon>Eukaryota</taxon>
        <taxon>Fungi</taxon>
        <taxon>Dikarya</taxon>
        <taxon>Ascomycota</taxon>
        <taxon>Pezizomycotina</taxon>
        <taxon>Eurotiomycetes</taxon>
        <taxon>Chaetothyriomycetidae</taxon>
        <taxon>Chaetothyriales</taxon>
        <taxon>Herpotrichiellaceae</taxon>
        <taxon>Cladophialophora</taxon>
    </lineage>
</organism>
<dbReference type="Proteomes" id="UP000054466">
    <property type="component" value="Unassembled WGS sequence"/>
</dbReference>
<dbReference type="VEuPathDB" id="FungiDB:PV07_08219"/>
<reference evidence="2 3" key="1">
    <citation type="submission" date="2015-01" db="EMBL/GenBank/DDBJ databases">
        <title>The Genome Sequence of Cladophialophora immunda CBS83496.</title>
        <authorList>
            <consortium name="The Broad Institute Genomics Platform"/>
            <person name="Cuomo C."/>
            <person name="de Hoog S."/>
            <person name="Gorbushina A."/>
            <person name="Stielow B."/>
            <person name="Teixiera M."/>
            <person name="Abouelleil A."/>
            <person name="Chapman S.B."/>
            <person name="Priest M."/>
            <person name="Young S.K."/>
            <person name="Wortman J."/>
            <person name="Nusbaum C."/>
            <person name="Birren B."/>
        </authorList>
    </citation>
    <scope>NUCLEOTIDE SEQUENCE [LARGE SCALE GENOMIC DNA]</scope>
    <source>
        <strain evidence="2 3">CBS 83496</strain>
    </source>
</reference>
<proteinExistence type="predicted"/>
<accession>A0A0D2CEA6</accession>
<keyword evidence="3" id="KW-1185">Reference proteome</keyword>
<name>A0A0D2CEA6_9EURO</name>
<evidence type="ECO:0000313" key="2">
    <source>
        <dbReference type="EMBL" id="KIW28565.1"/>
    </source>
</evidence>
<dbReference type="InterPro" id="IPR021848">
    <property type="entry name" value="HODM_asu-like"/>
</dbReference>
<protein>
    <submittedName>
        <fullName evidence="2">Uncharacterized protein</fullName>
    </submittedName>
</protein>
<feature type="region of interest" description="Disordered" evidence="1">
    <location>
        <begin position="1"/>
        <end position="22"/>
    </location>
</feature>
<dbReference type="OrthoDB" id="5043642at2759"/>
<dbReference type="HOGENOM" id="CLU_025462_2_0_1"/>
<evidence type="ECO:0000313" key="3">
    <source>
        <dbReference type="Proteomes" id="UP000054466"/>
    </source>
</evidence>
<dbReference type="AlphaFoldDB" id="A0A0D2CEA6"/>